<proteinExistence type="predicted"/>
<keyword evidence="3" id="KW-1185">Reference proteome</keyword>
<dbReference type="RefSeq" id="WP_053603690.1">
    <property type="nucleotide sequence ID" value="NZ_CP012600.1"/>
</dbReference>
<sequence>MNFETKHAIRWGIPGWVYLSILLIYFSLKDSTFIMYFIKSNGAAIVAFTGLFIGIGIIIGHLIHQISMLFGFVFTKKWAKYFREEFELDEKIMKHPNGSDIQRIYSYRLGNVHALRSLTFSFFISLISIISLSLFWLGFSTEVYVLVGVIVVLNIIVGINYVYFQSNLDYFWRKVNDEYHV</sequence>
<feature type="transmembrane region" description="Helical" evidence="1">
    <location>
        <begin position="143"/>
        <end position="164"/>
    </location>
</feature>
<dbReference type="EMBL" id="CP012600">
    <property type="protein sequence ID" value="ALC81916.1"/>
    <property type="molecule type" value="Genomic_DNA"/>
</dbReference>
<evidence type="ECO:0000256" key="1">
    <source>
        <dbReference type="SAM" id="Phobius"/>
    </source>
</evidence>
<dbReference type="OrthoDB" id="2736066at2"/>
<protein>
    <submittedName>
        <fullName evidence="2">Uncharacterized protein</fullName>
    </submittedName>
</protein>
<evidence type="ECO:0000313" key="2">
    <source>
        <dbReference type="EMBL" id="ALC81916.1"/>
    </source>
</evidence>
<name>A0A0M3R9S0_9BACI</name>
<dbReference type="AlphaFoldDB" id="A0A0M3R9S0"/>
<accession>A0A0M3R9S0</accession>
<gene>
    <name evidence="2" type="ORF">AM592_10085</name>
</gene>
<dbReference type="Proteomes" id="UP000067625">
    <property type="component" value="Chromosome"/>
</dbReference>
<keyword evidence="1" id="KW-0812">Transmembrane</keyword>
<organism evidence="2 3">
    <name type="scientific">Bacillus gobiensis</name>
    <dbReference type="NCBI Taxonomy" id="1441095"/>
    <lineage>
        <taxon>Bacteria</taxon>
        <taxon>Bacillati</taxon>
        <taxon>Bacillota</taxon>
        <taxon>Bacilli</taxon>
        <taxon>Bacillales</taxon>
        <taxon>Bacillaceae</taxon>
        <taxon>Bacillus</taxon>
    </lineage>
</organism>
<reference evidence="2 3" key="2">
    <citation type="journal article" date="2016" name="Int. J. Syst. Evol. Microbiol.">
        <title>Bacillus gobiensis sp. nov., isolated from a soil sample.</title>
        <authorList>
            <person name="Liu B."/>
            <person name="Liu G.H."/>
            <person name="Cetin S."/>
            <person name="Schumann P."/>
            <person name="Pan Z.Z."/>
            <person name="Chen Q.Q."/>
        </authorList>
    </citation>
    <scope>NUCLEOTIDE SEQUENCE [LARGE SCALE GENOMIC DNA]</scope>
    <source>
        <strain evidence="2 3">FJAT-4402</strain>
    </source>
</reference>
<feature type="transmembrane region" description="Helical" evidence="1">
    <location>
        <begin position="16"/>
        <end position="38"/>
    </location>
</feature>
<keyword evidence="1" id="KW-0472">Membrane</keyword>
<keyword evidence="1" id="KW-1133">Transmembrane helix</keyword>
<reference evidence="3" key="1">
    <citation type="submission" date="2015-08" db="EMBL/GenBank/DDBJ databases">
        <title>Genome sequencing project for genomic taxonomy and phylogenomics of Bacillus-like bacteria.</title>
        <authorList>
            <person name="Liu B."/>
            <person name="Wang J."/>
            <person name="Zhu Y."/>
            <person name="Liu G."/>
            <person name="Chen Q."/>
            <person name="Chen Z."/>
            <person name="Lan J."/>
            <person name="Che J."/>
            <person name="Ge C."/>
            <person name="Shi H."/>
            <person name="Pan Z."/>
            <person name="Liu X."/>
        </authorList>
    </citation>
    <scope>NUCLEOTIDE SEQUENCE [LARGE SCALE GENOMIC DNA]</scope>
    <source>
        <strain evidence="3">FJAT-4402</strain>
    </source>
</reference>
<feature type="transmembrane region" description="Helical" evidence="1">
    <location>
        <begin position="118"/>
        <end position="137"/>
    </location>
</feature>
<dbReference type="PATRIC" id="fig|1441095.3.peg.2222"/>
<feature type="transmembrane region" description="Helical" evidence="1">
    <location>
        <begin position="44"/>
        <end position="74"/>
    </location>
</feature>
<evidence type="ECO:0000313" key="3">
    <source>
        <dbReference type="Proteomes" id="UP000067625"/>
    </source>
</evidence>